<keyword evidence="6" id="KW-1185">Reference proteome</keyword>
<dbReference type="InterPro" id="IPR036388">
    <property type="entry name" value="WH-like_DNA-bd_sf"/>
</dbReference>
<organism evidence="5 6">
    <name type="scientific">Hanstruepera neustonica</name>
    <dbReference type="NCBI Taxonomy" id="1445657"/>
    <lineage>
        <taxon>Bacteria</taxon>
        <taxon>Pseudomonadati</taxon>
        <taxon>Bacteroidota</taxon>
        <taxon>Flavobacteriia</taxon>
        <taxon>Flavobacteriales</taxon>
        <taxon>Flavobacteriaceae</taxon>
        <taxon>Hanstruepera</taxon>
    </lineage>
</organism>
<dbReference type="Proteomes" id="UP000236641">
    <property type="component" value="Unassembled WGS sequence"/>
</dbReference>
<dbReference type="Pfam" id="PF03965">
    <property type="entry name" value="Penicillinase_R"/>
    <property type="match status" value="1"/>
</dbReference>
<reference evidence="5 6" key="1">
    <citation type="submission" date="2018-01" db="EMBL/GenBank/DDBJ databases">
        <title>The draft genome of Hanstruepera neustonica JCM19743.</title>
        <authorList>
            <person name="He R.-H."/>
            <person name="Du Z.-J."/>
        </authorList>
    </citation>
    <scope>NUCLEOTIDE SEQUENCE [LARGE SCALE GENOMIC DNA]</scope>
    <source>
        <strain evidence="5 6">JCM19743</strain>
    </source>
</reference>
<evidence type="ECO:0000313" key="6">
    <source>
        <dbReference type="Proteomes" id="UP000236641"/>
    </source>
</evidence>
<dbReference type="EMBL" id="POWF01000001">
    <property type="protein sequence ID" value="PNQ75138.1"/>
    <property type="molecule type" value="Genomic_DNA"/>
</dbReference>
<name>A0A2K1E4C8_9FLAO</name>
<dbReference type="InterPro" id="IPR005650">
    <property type="entry name" value="BlaI_family"/>
</dbReference>
<evidence type="ECO:0000256" key="2">
    <source>
        <dbReference type="ARBA" id="ARBA00023015"/>
    </source>
</evidence>
<dbReference type="InterPro" id="IPR036390">
    <property type="entry name" value="WH_DNA-bd_sf"/>
</dbReference>
<keyword evidence="2" id="KW-0805">Transcription regulation</keyword>
<dbReference type="OrthoDB" id="1098508at2"/>
<comment type="caution">
    <text evidence="5">The sequence shown here is derived from an EMBL/GenBank/DDBJ whole genome shotgun (WGS) entry which is preliminary data.</text>
</comment>
<sequence>MQLSKSEEDLMNHLWKLEKAFMKDLLDAYPEPKPAPTTVATLLKRMADKGFVAYTTFGKSREYYPLVKKKTYFSKHVNGLIKDFFNDSASQFASFFTKETNLSKSELEELKKLIDNEIKSR</sequence>
<dbReference type="Gene3D" id="1.10.4040.10">
    <property type="entry name" value="Penicillinase repressor domain"/>
    <property type="match status" value="1"/>
</dbReference>
<proteinExistence type="inferred from homology"/>
<evidence type="ECO:0000256" key="1">
    <source>
        <dbReference type="ARBA" id="ARBA00011046"/>
    </source>
</evidence>
<dbReference type="SUPFAM" id="SSF46785">
    <property type="entry name" value="Winged helix' DNA-binding domain"/>
    <property type="match status" value="1"/>
</dbReference>
<dbReference type="Gene3D" id="1.10.10.10">
    <property type="entry name" value="Winged helix-like DNA-binding domain superfamily/Winged helix DNA-binding domain"/>
    <property type="match status" value="1"/>
</dbReference>
<dbReference type="AlphaFoldDB" id="A0A2K1E4C8"/>
<keyword evidence="4" id="KW-0804">Transcription</keyword>
<dbReference type="RefSeq" id="WP_103050988.1">
    <property type="nucleotide sequence ID" value="NZ_POWF01000001.1"/>
</dbReference>
<dbReference type="GO" id="GO:0045892">
    <property type="term" value="P:negative regulation of DNA-templated transcription"/>
    <property type="evidence" value="ECO:0007669"/>
    <property type="project" value="InterPro"/>
</dbReference>
<evidence type="ECO:0000256" key="3">
    <source>
        <dbReference type="ARBA" id="ARBA00023125"/>
    </source>
</evidence>
<dbReference type="PIRSF" id="PIRSF019455">
    <property type="entry name" value="CopR_AtkY"/>
    <property type="match status" value="1"/>
</dbReference>
<comment type="similarity">
    <text evidence="1">Belongs to the BlaI transcriptional regulatory family.</text>
</comment>
<evidence type="ECO:0000313" key="5">
    <source>
        <dbReference type="EMBL" id="PNQ75138.1"/>
    </source>
</evidence>
<protein>
    <submittedName>
        <fullName evidence="5">Penicillinase repressor</fullName>
    </submittedName>
</protein>
<accession>A0A2K1E4C8</accession>
<dbReference type="GO" id="GO:0003677">
    <property type="term" value="F:DNA binding"/>
    <property type="evidence" value="ECO:0007669"/>
    <property type="project" value="UniProtKB-KW"/>
</dbReference>
<keyword evidence="3" id="KW-0238">DNA-binding</keyword>
<evidence type="ECO:0000256" key="4">
    <source>
        <dbReference type="ARBA" id="ARBA00023163"/>
    </source>
</evidence>
<gene>
    <name evidence="5" type="ORF">C1T31_03100</name>
</gene>